<name>A0A371PAZ9_9ACTN</name>
<feature type="domain" description="SnoaL-like" evidence="1">
    <location>
        <begin position="13"/>
        <end position="113"/>
    </location>
</feature>
<evidence type="ECO:0000313" key="3">
    <source>
        <dbReference type="Proteomes" id="UP000265581"/>
    </source>
</evidence>
<dbReference type="Gene3D" id="3.10.450.50">
    <property type="match status" value="1"/>
</dbReference>
<dbReference type="OrthoDB" id="9781757at2"/>
<comment type="caution">
    <text evidence="2">The sequence shown here is derived from an EMBL/GenBank/DDBJ whole genome shotgun (WGS) entry which is preliminary data.</text>
</comment>
<proteinExistence type="predicted"/>
<dbReference type="InterPro" id="IPR037401">
    <property type="entry name" value="SnoaL-like"/>
</dbReference>
<evidence type="ECO:0000259" key="1">
    <source>
        <dbReference type="Pfam" id="PF12680"/>
    </source>
</evidence>
<dbReference type="AlphaFoldDB" id="A0A371PAZ9"/>
<dbReference type="SUPFAM" id="SSF54427">
    <property type="entry name" value="NTF2-like"/>
    <property type="match status" value="1"/>
</dbReference>
<protein>
    <submittedName>
        <fullName evidence="2">Nuclear transport factor 2 family protein</fullName>
    </submittedName>
</protein>
<dbReference type="Proteomes" id="UP000265581">
    <property type="component" value="Unassembled WGS sequence"/>
</dbReference>
<accession>A0A371PAZ9</accession>
<dbReference type="InterPro" id="IPR032710">
    <property type="entry name" value="NTF2-like_dom_sf"/>
</dbReference>
<evidence type="ECO:0000313" key="2">
    <source>
        <dbReference type="EMBL" id="REK72726.1"/>
    </source>
</evidence>
<gene>
    <name evidence="2" type="ORF">DX116_03740</name>
</gene>
<reference evidence="2 3" key="1">
    <citation type="submission" date="2018-08" db="EMBL/GenBank/DDBJ databases">
        <title>Aeromicrobium sp. M2KJ-4, whole genome shotgun sequence.</title>
        <authorList>
            <person name="Tuo L."/>
        </authorList>
    </citation>
    <scope>NUCLEOTIDE SEQUENCE [LARGE SCALE GENOMIC DNA]</scope>
    <source>
        <strain evidence="2 3">M2KJ-4</strain>
    </source>
</reference>
<keyword evidence="3" id="KW-1185">Reference proteome</keyword>
<dbReference type="EMBL" id="QUBR01000001">
    <property type="protein sequence ID" value="REK72726.1"/>
    <property type="molecule type" value="Genomic_DNA"/>
</dbReference>
<dbReference type="Pfam" id="PF12680">
    <property type="entry name" value="SnoaL_2"/>
    <property type="match status" value="1"/>
</dbReference>
<sequence>MSTMTDDQKLDLARRMFEAWDTMDWDGVVDMFADDGVLHSVMQEPVVGRAAIAERMAILGSKAERITLHIKALGIIDGRVFVERVDDFDFDGHHGEVPVVGILRMADGTITEWLEYYDRPTLLAGMGITDDFGH</sequence>
<organism evidence="2 3">
    <name type="scientific">Aeromicrobium endophyticum</name>
    <dbReference type="NCBI Taxonomy" id="2292704"/>
    <lineage>
        <taxon>Bacteria</taxon>
        <taxon>Bacillati</taxon>
        <taxon>Actinomycetota</taxon>
        <taxon>Actinomycetes</taxon>
        <taxon>Propionibacteriales</taxon>
        <taxon>Nocardioidaceae</taxon>
        <taxon>Aeromicrobium</taxon>
    </lineage>
</organism>